<dbReference type="KEGG" id="rca:Rcas_1663"/>
<keyword evidence="10" id="KW-0670">Pyruvate</keyword>
<dbReference type="HOGENOM" id="CLU_072492_2_0_0"/>
<evidence type="ECO:0000256" key="8">
    <source>
        <dbReference type="ARBA" id="ARBA00023239"/>
    </source>
</evidence>
<keyword evidence="8" id="KW-0456">Lyase</keyword>
<dbReference type="InterPro" id="IPR003817">
    <property type="entry name" value="PS_Dcarbxylase"/>
</dbReference>
<evidence type="ECO:0000256" key="1">
    <source>
        <dbReference type="ARBA" id="ARBA00022475"/>
    </source>
</evidence>
<dbReference type="InterPro" id="IPR033175">
    <property type="entry name" value="PSD-A"/>
</dbReference>
<evidence type="ECO:0000313" key="12">
    <source>
        <dbReference type="Proteomes" id="UP000000263"/>
    </source>
</evidence>
<dbReference type="Pfam" id="PF02666">
    <property type="entry name" value="PS_Dcarbxylase"/>
    <property type="match status" value="1"/>
</dbReference>
<keyword evidence="7" id="KW-0594">Phospholipid biosynthesis</keyword>
<organism evidence="11 12">
    <name type="scientific">Roseiflexus castenholzii (strain DSM 13941 / HLO8)</name>
    <dbReference type="NCBI Taxonomy" id="383372"/>
    <lineage>
        <taxon>Bacteria</taxon>
        <taxon>Bacillati</taxon>
        <taxon>Chloroflexota</taxon>
        <taxon>Chloroflexia</taxon>
        <taxon>Chloroflexales</taxon>
        <taxon>Roseiflexineae</taxon>
        <taxon>Roseiflexaceae</taxon>
        <taxon>Roseiflexus</taxon>
    </lineage>
</organism>
<evidence type="ECO:0000256" key="9">
    <source>
        <dbReference type="ARBA" id="ARBA00023264"/>
    </source>
</evidence>
<keyword evidence="2" id="KW-0444">Lipid biosynthesis</keyword>
<proteinExistence type="predicted"/>
<dbReference type="PANTHER" id="PTHR35809">
    <property type="entry name" value="ARCHAETIDYLSERINE DECARBOXYLASE PROENZYME-RELATED"/>
    <property type="match status" value="1"/>
</dbReference>
<dbReference type="GO" id="GO:0008654">
    <property type="term" value="P:phospholipid biosynthetic process"/>
    <property type="evidence" value="ECO:0007669"/>
    <property type="project" value="UniProtKB-KW"/>
</dbReference>
<evidence type="ECO:0000256" key="4">
    <source>
        <dbReference type="ARBA" id="ARBA00023098"/>
    </source>
</evidence>
<sequence length="225" mass="24125">MGDNDRASDALPRIPGFEPAATPIVSLGLGLAGILLRVRPRLAPLPLALTAAAALLCRDPERATPDDADALFAPADGVAHGTNELYEHRFLHTDAVQLSINVSPFDVAVQRSPASGTIDYLEHYPADLLPLHAAHDVARRTERLFLGISTAWGPLLLVITARIPGQPVTPLVRLGDRVRAGQRLARVRFGSRVDLLAPRDLIEWQPAPGARLRAGVSLIGQVVLL</sequence>
<keyword evidence="1" id="KW-1003">Cell membrane</keyword>
<evidence type="ECO:0000256" key="6">
    <source>
        <dbReference type="ARBA" id="ARBA00023145"/>
    </source>
</evidence>
<dbReference type="AlphaFoldDB" id="A7NJT5"/>
<dbReference type="GO" id="GO:0004609">
    <property type="term" value="F:phosphatidylserine decarboxylase activity"/>
    <property type="evidence" value="ECO:0007669"/>
    <property type="project" value="InterPro"/>
</dbReference>
<dbReference type="OrthoDB" id="9790893at2"/>
<keyword evidence="3" id="KW-0210">Decarboxylase</keyword>
<keyword evidence="9" id="KW-1208">Phospholipid metabolism</keyword>
<evidence type="ECO:0000313" key="11">
    <source>
        <dbReference type="EMBL" id="ABU57755.1"/>
    </source>
</evidence>
<accession>A7NJT5</accession>
<dbReference type="EMBL" id="CP000804">
    <property type="protein sequence ID" value="ABU57755.1"/>
    <property type="molecule type" value="Genomic_DNA"/>
</dbReference>
<evidence type="ECO:0000256" key="3">
    <source>
        <dbReference type="ARBA" id="ARBA00022793"/>
    </source>
</evidence>
<keyword evidence="6" id="KW-0865">Zymogen</keyword>
<keyword evidence="12" id="KW-1185">Reference proteome</keyword>
<dbReference type="eggNOG" id="COG0688">
    <property type="taxonomic scope" value="Bacteria"/>
</dbReference>
<evidence type="ECO:0000256" key="2">
    <source>
        <dbReference type="ARBA" id="ARBA00022516"/>
    </source>
</evidence>
<protein>
    <submittedName>
        <fullName evidence="11">Phosphatidylserine decarboxylase-related</fullName>
    </submittedName>
</protein>
<dbReference type="Proteomes" id="UP000000263">
    <property type="component" value="Chromosome"/>
</dbReference>
<dbReference type="PANTHER" id="PTHR35809:SF1">
    <property type="entry name" value="ARCHAETIDYLSERINE DECARBOXYLASE PROENZYME-RELATED"/>
    <property type="match status" value="1"/>
</dbReference>
<dbReference type="RefSeq" id="WP_012120183.1">
    <property type="nucleotide sequence ID" value="NC_009767.1"/>
</dbReference>
<gene>
    <name evidence="11" type="ordered locus">Rcas_1663</name>
</gene>
<evidence type="ECO:0000256" key="7">
    <source>
        <dbReference type="ARBA" id="ARBA00023209"/>
    </source>
</evidence>
<dbReference type="STRING" id="383372.Rcas_1663"/>
<keyword evidence="5" id="KW-0472">Membrane</keyword>
<evidence type="ECO:0000256" key="10">
    <source>
        <dbReference type="ARBA" id="ARBA00023317"/>
    </source>
</evidence>
<name>A7NJT5_ROSCS</name>
<evidence type="ECO:0000256" key="5">
    <source>
        <dbReference type="ARBA" id="ARBA00023136"/>
    </source>
</evidence>
<reference evidence="11 12" key="1">
    <citation type="submission" date="2007-08" db="EMBL/GenBank/DDBJ databases">
        <title>Complete sequence of Roseiflexus castenholzii DSM 13941.</title>
        <authorList>
            <consortium name="US DOE Joint Genome Institute"/>
            <person name="Copeland A."/>
            <person name="Lucas S."/>
            <person name="Lapidus A."/>
            <person name="Barry K."/>
            <person name="Glavina del Rio T."/>
            <person name="Dalin E."/>
            <person name="Tice H."/>
            <person name="Pitluck S."/>
            <person name="Thompson L.S."/>
            <person name="Brettin T."/>
            <person name="Bruce D."/>
            <person name="Detter J.C."/>
            <person name="Han C."/>
            <person name="Tapia R."/>
            <person name="Schmutz J."/>
            <person name="Larimer F."/>
            <person name="Land M."/>
            <person name="Hauser L."/>
            <person name="Kyrpides N."/>
            <person name="Mikhailova N."/>
            <person name="Bryant D.A."/>
            <person name="Hanada S."/>
            <person name="Tsukatani Y."/>
            <person name="Richardson P."/>
        </authorList>
    </citation>
    <scope>NUCLEOTIDE SEQUENCE [LARGE SCALE GENOMIC DNA]</scope>
    <source>
        <strain evidence="12">DSM 13941 / HLO8</strain>
    </source>
</reference>
<keyword evidence="4" id="KW-0443">Lipid metabolism</keyword>